<evidence type="ECO:0000259" key="1">
    <source>
        <dbReference type="PROSITE" id="PS51186"/>
    </source>
</evidence>
<dbReference type="InterPro" id="IPR000182">
    <property type="entry name" value="GNAT_dom"/>
</dbReference>
<dbReference type="SUPFAM" id="SSF55729">
    <property type="entry name" value="Acyl-CoA N-acyltransferases (Nat)"/>
    <property type="match status" value="1"/>
</dbReference>
<evidence type="ECO:0000313" key="2">
    <source>
        <dbReference type="EMBL" id="MBL1101011.1"/>
    </source>
</evidence>
<evidence type="ECO:0000313" key="3">
    <source>
        <dbReference type="Proteomes" id="UP000634229"/>
    </source>
</evidence>
<dbReference type="Gene3D" id="3.40.630.30">
    <property type="match status" value="1"/>
</dbReference>
<comment type="caution">
    <text evidence="2">The sequence shown here is derived from an EMBL/GenBank/DDBJ whole genome shotgun (WGS) entry which is preliminary data.</text>
</comment>
<accession>A0ABS1NLT7</accession>
<dbReference type="InterPro" id="IPR016181">
    <property type="entry name" value="Acyl_CoA_acyltransferase"/>
</dbReference>
<dbReference type="Proteomes" id="UP000634229">
    <property type="component" value="Unassembled WGS sequence"/>
</dbReference>
<keyword evidence="3" id="KW-1185">Reference proteome</keyword>
<proteinExistence type="predicted"/>
<sequence length="300" mass="32007">MAIVLGKPGVDGLSEAVGVLREWQYEGAPMQLHPGDLGWFWRSGAEATAAAVRTWSRDGQILAVGLLDGPGLLRLTIAPDAQRDEELAQQLVDDVTEPERGVLPEGKVNVEAPRGALVHDLLFEDGWNADEPWTPLRRDLAEPVKDPGVRIEVVGPEQAHVYAAVHRAAFDGSRFTDERWHAMAAGLPYADARGLVAFDDQGNAVAAVTVWSAGPGRPGLLEPMGVHREHRRHGYGGAITVAAAAALQELGSSSAIVCTPSSNVGAVATYTSAGFQQRPEVRDQYRDAQCLVSSITSGAR</sequence>
<protein>
    <submittedName>
        <fullName evidence="2">GNAT family N-acetyltransferase</fullName>
    </submittedName>
</protein>
<dbReference type="Pfam" id="PF00583">
    <property type="entry name" value="Acetyltransf_1"/>
    <property type="match status" value="1"/>
</dbReference>
<dbReference type="EMBL" id="JAERRF010000024">
    <property type="protein sequence ID" value="MBL1101011.1"/>
    <property type="molecule type" value="Genomic_DNA"/>
</dbReference>
<reference evidence="2 3" key="1">
    <citation type="submission" date="2021-01" db="EMBL/GenBank/DDBJ databases">
        <title>WGS of actinomycetes isolated from Thailand.</title>
        <authorList>
            <person name="Thawai C."/>
        </authorList>
    </citation>
    <scope>NUCLEOTIDE SEQUENCE [LARGE SCALE GENOMIC DNA]</scope>
    <source>
        <strain evidence="2 3">CA1R205</strain>
    </source>
</reference>
<dbReference type="RefSeq" id="WP_201880200.1">
    <property type="nucleotide sequence ID" value="NZ_JAERRF010000024.1"/>
</dbReference>
<feature type="domain" description="N-acetyltransferase" evidence="1">
    <location>
        <begin position="149"/>
        <end position="296"/>
    </location>
</feature>
<dbReference type="CDD" id="cd04301">
    <property type="entry name" value="NAT_SF"/>
    <property type="match status" value="1"/>
</dbReference>
<name>A0ABS1NLT7_9ACTN</name>
<gene>
    <name evidence="2" type="ORF">JK363_30975</name>
</gene>
<organism evidence="2 3">
    <name type="scientific">Streptomyces coffeae</name>
    <dbReference type="NCBI Taxonomy" id="621382"/>
    <lineage>
        <taxon>Bacteria</taxon>
        <taxon>Bacillati</taxon>
        <taxon>Actinomycetota</taxon>
        <taxon>Actinomycetes</taxon>
        <taxon>Kitasatosporales</taxon>
        <taxon>Streptomycetaceae</taxon>
        <taxon>Streptomyces</taxon>
    </lineage>
</organism>
<dbReference type="PROSITE" id="PS51186">
    <property type="entry name" value="GNAT"/>
    <property type="match status" value="1"/>
</dbReference>